<dbReference type="PANTHER" id="PTHR47424">
    <property type="entry name" value="REGULATORY PROTEIN GAL4"/>
    <property type="match status" value="1"/>
</dbReference>
<feature type="compositionally biased region" description="Polar residues" evidence="5">
    <location>
        <begin position="928"/>
        <end position="964"/>
    </location>
</feature>
<feature type="compositionally biased region" description="Polar residues" evidence="5">
    <location>
        <begin position="361"/>
        <end position="372"/>
    </location>
</feature>
<evidence type="ECO:0000313" key="7">
    <source>
        <dbReference type="EMBL" id="RFU31785.1"/>
    </source>
</evidence>
<dbReference type="GO" id="GO:0008270">
    <property type="term" value="F:zinc ion binding"/>
    <property type="evidence" value="ECO:0007669"/>
    <property type="project" value="InterPro"/>
</dbReference>
<feature type="compositionally biased region" description="Polar residues" evidence="5">
    <location>
        <begin position="271"/>
        <end position="281"/>
    </location>
</feature>
<dbReference type="InterPro" id="IPR036864">
    <property type="entry name" value="Zn2-C6_fun-type_DNA-bd_sf"/>
</dbReference>
<dbReference type="OrthoDB" id="47007at2759"/>
<keyword evidence="2" id="KW-0805">Transcription regulation</keyword>
<feature type="non-terminal residue" evidence="7">
    <location>
        <position position="1"/>
    </location>
</feature>
<dbReference type="Proteomes" id="UP000258309">
    <property type="component" value="Unassembled WGS sequence"/>
</dbReference>
<dbReference type="InterPro" id="IPR001138">
    <property type="entry name" value="Zn2Cys6_DnaBD"/>
</dbReference>
<feature type="non-terminal residue" evidence="7">
    <location>
        <position position="1086"/>
    </location>
</feature>
<dbReference type="AlphaFoldDB" id="A0A3E2HEJ8"/>
<dbReference type="Pfam" id="PF00172">
    <property type="entry name" value="Zn_clus"/>
    <property type="match status" value="1"/>
</dbReference>
<evidence type="ECO:0000256" key="5">
    <source>
        <dbReference type="SAM" id="MobiDB-lite"/>
    </source>
</evidence>
<feature type="region of interest" description="Disordered" evidence="5">
    <location>
        <begin position="117"/>
        <end position="156"/>
    </location>
</feature>
<dbReference type="PROSITE" id="PS00463">
    <property type="entry name" value="ZN2_CY6_FUNGAL_1"/>
    <property type="match status" value="1"/>
</dbReference>
<feature type="compositionally biased region" description="Low complexity" evidence="5">
    <location>
        <begin position="906"/>
        <end position="920"/>
    </location>
</feature>
<dbReference type="GO" id="GO:0000435">
    <property type="term" value="P:positive regulation of transcription from RNA polymerase II promoter by galactose"/>
    <property type="evidence" value="ECO:0007669"/>
    <property type="project" value="TreeGrafter"/>
</dbReference>
<dbReference type="CDD" id="cd00067">
    <property type="entry name" value="GAL4"/>
    <property type="match status" value="1"/>
</dbReference>
<dbReference type="CDD" id="cd12148">
    <property type="entry name" value="fungal_TF_MHR"/>
    <property type="match status" value="1"/>
</dbReference>
<dbReference type="SMART" id="SM00906">
    <property type="entry name" value="Fungal_trans"/>
    <property type="match status" value="1"/>
</dbReference>
<evidence type="ECO:0000256" key="3">
    <source>
        <dbReference type="ARBA" id="ARBA00023163"/>
    </source>
</evidence>
<dbReference type="GO" id="GO:0005634">
    <property type="term" value="C:nucleus"/>
    <property type="evidence" value="ECO:0007669"/>
    <property type="project" value="TreeGrafter"/>
</dbReference>
<dbReference type="InterPro" id="IPR007219">
    <property type="entry name" value="XnlR_reg_dom"/>
</dbReference>
<dbReference type="EMBL" id="NCSJ02000068">
    <property type="protein sequence ID" value="RFU31785.1"/>
    <property type="molecule type" value="Genomic_DNA"/>
</dbReference>
<evidence type="ECO:0000313" key="8">
    <source>
        <dbReference type="Proteomes" id="UP000258309"/>
    </source>
</evidence>
<keyword evidence="8" id="KW-1185">Reference proteome</keyword>
<feature type="region of interest" description="Disordered" evidence="5">
    <location>
        <begin position="271"/>
        <end position="374"/>
    </location>
</feature>
<feature type="compositionally biased region" description="Polar residues" evidence="5">
    <location>
        <begin position="978"/>
        <end position="994"/>
    </location>
</feature>
<feature type="region of interest" description="Disordered" evidence="5">
    <location>
        <begin position="874"/>
        <end position="1000"/>
    </location>
</feature>
<name>A0A3E2HEJ8_SCYLI</name>
<dbReference type="PROSITE" id="PS50048">
    <property type="entry name" value="ZN2_CY6_FUNGAL_2"/>
    <property type="match status" value="1"/>
</dbReference>
<gene>
    <name evidence="7" type="ORF">B7463_g4540</name>
</gene>
<accession>A0A3E2HEJ8</accession>
<dbReference type="Gene3D" id="4.10.240.10">
    <property type="entry name" value="Zn(2)-C6 fungal-type DNA-binding domain"/>
    <property type="match status" value="1"/>
</dbReference>
<organism evidence="7 8">
    <name type="scientific">Scytalidium lignicola</name>
    <name type="common">Hyphomycete</name>
    <dbReference type="NCBI Taxonomy" id="5539"/>
    <lineage>
        <taxon>Eukaryota</taxon>
        <taxon>Fungi</taxon>
        <taxon>Dikarya</taxon>
        <taxon>Ascomycota</taxon>
        <taxon>Pezizomycotina</taxon>
        <taxon>Leotiomycetes</taxon>
        <taxon>Leotiomycetes incertae sedis</taxon>
        <taxon>Scytalidium</taxon>
    </lineage>
</organism>
<feature type="compositionally biased region" description="Basic and acidic residues" evidence="5">
    <location>
        <begin position="311"/>
        <end position="331"/>
    </location>
</feature>
<comment type="caution">
    <text evidence="7">The sequence shown here is derived from an EMBL/GenBank/DDBJ whole genome shotgun (WGS) entry which is preliminary data.</text>
</comment>
<dbReference type="Pfam" id="PF04082">
    <property type="entry name" value="Fungal_trans"/>
    <property type="match status" value="1"/>
</dbReference>
<feature type="compositionally biased region" description="Polar residues" evidence="5">
    <location>
        <begin position="332"/>
        <end position="342"/>
    </location>
</feature>
<dbReference type="SUPFAM" id="SSF57701">
    <property type="entry name" value="Zn2/Cys6 DNA-binding domain"/>
    <property type="match status" value="1"/>
</dbReference>
<evidence type="ECO:0000256" key="2">
    <source>
        <dbReference type="ARBA" id="ARBA00023015"/>
    </source>
</evidence>
<feature type="region of interest" description="Disordered" evidence="5">
    <location>
        <begin position="1022"/>
        <end position="1067"/>
    </location>
</feature>
<proteinExistence type="predicted"/>
<evidence type="ECO:0000256" key="1">
    <source>
        <dbReference type="ARBA" id="ARBA00022723"/>
    </source>
</evidence>
<keyword evidence="4" id="KW-0539">Nucleus</keyword>
<evidence type="ECO:0000259" key="6">
    <source>
        <dbReference type="PROSITE" id="PS50048"/>
    </source>
</evidence>
<dbReference type="PANTHER" id="PTHR47424:SF9">
    <property type="entry name" value="TAH-2"/>
    <property type="match status" value="1"/>
</dbReference>
<dbReference type="SMART" id="SM00066">
    <property type="entry name" value="GAL4"/>
    <property type="match status" value="1"/>
</dbReference>
<dbReference type="InterPro" id="IPR051127">
    <property type="entry name" value="Fungal_SecMet_Regulators"/>
</dbReference>
<sequence length="1086" mass="120266">MLIPAGRAFGREHFEIWRKYLRINQLLLSSDRDTVNCQDYGQLGTCKSLEKGEWIQVDTPAGPCYSAPRAQKSKRWPLRAAEGQPKRGWALGRIGTAGLDKGGLSCEWTVEGFGGAAEGKAAERRGQEVKKRKRMGRKEGKGQARTKQGQQGLQARQRGIGGRAFLSYIRDWSIAHRTTATAKPKTEIDRYNLANSINRHDSQFNFCDSLVPEIWPDPATEIMTRAKVDPALRKRTANACQNCKRRKQKCNGLQPCNSCLKRNLICSYGTTSEGSLASQEPSPKRQMLAHPSASLYHSTHSSPSSPLSHKSPSDARQESRVQHYADLDETQKPQTPITSEISNPVEEANAEEKSRDEPPGATSNALSCNTPAASEKDEEAVLYGAPRMLQDPTGRLLYLGDSASLSYLQLIRMIIENVAGPSPFTSDPKRHRIVEPIITLPPNLCHTHLLPDKQTANVLVQSYFINTNGLLEVFDRNEFIRTLETCYTDPLAVDPSWLCLLHLVFAIGLVMAAPLPGTPDDSIIQKLKAGGIDRSYVFFLNAKSLSDPLTTGFEDAGFWSIQALALMTVYMLAISKRNTAYAYYGMAVRSAFSLGLHKEETMLIFNPLDQAIRRNLWRTLFILDRFLSASLGRPTAIHEDDCSGETLTSNVKHIDPEDTLRAVANIRETNSQGLQASVRTSHIVGMILQKVYSKRKISTKLAQEIADKCKGWGQALDPALRSRQSRLVNASQGIAVLHANLFYYHSVILLTRPFFVFLLSKEKKESSPRQRRSSRMESFAEACVRTSSRSIALVQHAYEGQYLPRRNPFILYFLFAAALITLSNQFSPVARDPTANISINAAINIMKYFSVEDEQARRLLDILVCFYDVVRQRRSPPSKNKDPVGKKIHNLSNSISTPREGIFPESTSSPPRKVSSVSNRRVSKTEGSDPNVSPTTTFRSINPLTSVDTPTINQESPQRSPTQTRSRRNSNDAFLDLSNLTSNHPSTTSANSVDGESLPGDAEIDFQTLWNWLPGNNSSNININSDSNSKATTIPVGGGDELSASRPSMVASADTGRDTNRSMYAQGLGESSSIPLFNISSDFKSS</sequence>
<feature type="compositionally biased region" description="Low complexity" evidence="5">
    <location>
        <begin position="291"/>
        <end position="310"/>
    </location>
</feature>
<keyword evidence="3" id="KW-0804">Transcription</keyword>
<protein>
    <recommendedName>
        <fullName evidence="6">Zn(2)-C6 fungal-type domain-containing protein</fullName>
    </recommendedName>
</protein>
<feature type="compositionally biased region" description="Basic and acidic residues" evidence="5">
    <location>
        <begin position="120"/>
        <end position="129"/>
    </location>
</feature>
<dbReference type="GO" id="GO:0000978">
    <property type="term" value="F:RNA polymerase II cis-regulatory region sequence-specific DNA binding"/>
    <property type="evidence" value="ECO:0007669"/>
    <property type="project" value="TreeGrafter"/>
</dbReference>
<evidence type="ECO:0000256" key="4">
    <source>
        <dbReference type="ARBA" id="ARBA00023242"/>
    </source>
</evidence>
<keyword evidence="1" id="KW-0479">Metal-binding</keyword>
<dbReference type="GO" id="GO:0006351">
    <property type="term" value="P:DNA-templated transcription"/>
    <property type="evidence" value="ECO:0007669"/>
    <property type="project" value="InterPro"/>
</dbReference>
<dbReference type="GO" id="GO:0000981">
    <property type="term" value="F:DNA-binding transcription factor activity, RNA polymerase II-specific"/>
    <property type="evidence" value="ECO:0007669"/>
    <property type="project" value="InterPro"/>
</dbReference>
<reference evidence="7 8" key="1">
    <citation type="submission" date="2018-05" db="EMBL/GenBank/DDBJ databases">
        <title>Draft genome sequence of Scytalidium lignicola DSM 105466, a ubiquitous saprotrophic fungus.</title>
        <authorList>
            <person name="Buettner E."/>
            <person name="Gebauer A.M."/>
            <person name="Hofrichter M."/>
            <person name="Liers C."/>
            <person name="Kellner H."/>
        </authorList>
    </citation>
    <scope>NUCLEOTIDE SEQUENCE [LARGE SCALE GENOMIC DNA]</scope>
    <source>
        <strain evidence="7 8">DSM 105466</strain>
    </source>
</reference>
<feature type="domain" description="Zn(2)-C6 fungal-type" evidence="6">
    <location>
        <begin position="239"/>
        <end position="268"/>
    </location>
</feature>
<dbReference type="STRING" id="5539.A0A3E2HEJ8"/>